<dbReference type="Proteomes" id="UP001174932">
    <property type="component" value="Unassembled WGS sequence"/>
</dbReference>
<sequence>MRSHFLGITIAAATLLAPFAALAGETLSVPAGRSSVVGGFNVYNPNTCGTAGKPQMKVHSAPAHGSVSFKWVLTKFSDEFTVCKGKPAHSMLIIYTPHKGFHGQDSFTWGARFESHEVGSQTGYKTAEITVNVK</sequence>
<keyword evidence="3" id="KW-1185">Reference proteome</keyword>
<reference evidence="2" key="2">
    <citation type="submission" date="2023-07" db="EMBL/GenBank/DDBJ databases">
        <authorList>
            <person name="Shen H."/>
        </authorList>
    </citation>
    <scope>NUCLEOTIDE SEQUENCE</scope>
    <source>
        <strain evidence="2">TNR-22</strain>
    </source>
</reference>
<dbReference type="Gene3D" id="2.60.40.3440">
    <property type="match status" value="1"/>
</dbReference>
<proteinExistence type="predicted"/>
<keyword evidence="1" id="KW-0732">Signal</keyword>
<gene>
    <name evidence="2" type="ORF">Q4481_07265</name>
</gene>
<evidence type="ECO:0000313" key="2">
    <source>
        <dbReference type="EMBL" id="MDO6963752.1"/>
    </source>
</evidence>
<name>A0ABT8YJ73_9HYPH</name>
<evidence type="ECO:0000313" key="3">
    <source>
        <dbReference type="Proteomes" id="UP001174932"/>
    </source>
</evidence>
<organism evidence="2 3">
    <name type="scientific">Rhizobium alvei</name>
    <dbReference type="NCBI Taxonomy" id="1132659"/>
    <lineage>
        <taxon>Bacteria</taxon>
        <taxon>Pseudomonadati</taxon>
        <taxon>Pseudomonadota</taxon>
        <taxon>Alphaproteobacteria</taxon>
        <taxon>Hyphomicrobiales</taxon>
        <taxon>Rhizobiaceae</taxon>
        <taxon>Rhizobium/Agrobacterium group</taxon>
        <taxon>Rhizobium</taxon>
    </lineage>
</organism>
<dbReference type="EMBL" id="JAUOZU010000006">
    <property type="protein sequence ID" value="MDO6963752.1"/>
    <property type="molecule type" value="Genomic_DNA"/>
</dbReference>
<protein>
    <submittedName>
        <fullName evidence="2">Uncharacterized protein</fullName>
    </submittedName>
</protein>
<dbReference type="RefSeq" id="WP_304375664.1">
    <property type="nucleotide sequence ID" value="NZ_JAUOZU010000006.1"/>
</dbReference>
<accession>A0ABT8YJ73</accession>
<comment type="caution">
    <text evidence="2">The sequence shown here is derived from an EMBL/GenBank/DDBJ whole genome shotgun (WGS) entry which is preliminary data.</text>
</comment>
<feature type="signal peptide" evidence="1">
    <location>
        <begin position="1"/>
        <end position="23"/>
    </location>
</feature>
<feature type="chain" id="PRO_5045173234" evidence="1">
    <location>
        <begin position="24"/>
        <end position="134"/>
    </location>
</feature>
<evidence type="ECO:0000256" key="1">
    <source>
        <dbReference type="SAM" id="SignalP"/>
    </source>
</evidence>
<reference evidence="2" key="1">
    <citation type="journal article" date="2015" name="Int. J. Syst. Evol. Microbiol.">
        <title>Rhizobium alvei sp. nov., isolated from a freshwater river.</title>
        <authorList>
            <person name="Sheu S.Y."/>
            <person name="Huang H.W."/>
            <person name="Young C.C."/>
            <person name="Chen W.M."/>
        </authorList>
    </citation>
    <scope>NUCLEOTIDE SEQUENCE</scope>
    <source>
        <strain evidence="2">TNR-22</strain>
    </source>
</reference>